<reference evidence="6 7" key="1">
    <citation type="submission" date="2022-02" db="EMBL/GenBank/DDBJ databases">
        <title>Chromosome-level reference genomes for two strains of Caenorhabditis briggsae: an improved platform for comparative genomics.</title>
        <authorList>
            <person name="Stevens L."/>
            <person name="Andersen E.C."/>
        </authorList>
    </citation>
    <scope>NUCLEOTIDE SEQUENCE [LARGE SCALE GENOMIC DNA]</scope>
    <source>
        <strain evidence="6">QX1410_ONT</strain>
        <tissue evidence="6">Whole-organism</tissue>
    </source>
</reference>
<evidence type="ECO:0000256" key="2">
    <source>
        <dbReference type="ARBA" id="ARBA00022723"/>
    </source>
</evidence>
<evidence type="ECO:0000259" key="5">
    <source>
        <dbReference type="PROSITE" id="PS01033"/>
    </source>
</evidence>
<evidence type="ECO:0000313" key="7">
    <source>
        <dbReference type="Proteomes" id="UP000827892"/>
    </source>
</evidence>
<dbReference type="InterPro" id="IPR012292">
    <property type="entry name" value="Globin/Proto"/>
</dbReference>
<dbReference type="InterPro" id="IPR009050">
    <property type="entry name" value="Globin-like_sf"/>
</dbReference>
<evidence type="ECO:0000256" key="4">
    <source>
        <dbReference type="SAM" id="MobiDB-lite"/>
    </source>
</evidence>
<protein>
    <recommendedName>
        <fullName evidence="5">Globin domain-containing protein</fullName>
    </recommendedName>
</protein>
<dbReference type="Gene3D" id="1.10.490.10">
    <property type="entry name" value="Globins"/>
    <property type="match status" value="1"/>
</dbReference>
<accession>A0AAE9A1W8</accession>
<dbReference type="PROSITE" id="PS01033">
    <property type="entry name" value="GLOBIN"/>
    <property type="match status" value="1"/>
</dbReference>
<dbReference type="GO" id="GO:0020037">
    <property type="term" value="F:heme binding"/>
    <property type="evidence" value="ECO:0007669"/>
    <property type="project" value="InterPro"/>
</dbReference>
<dbReference type="CDD" id="cd01040">
    <property type="entry name" value="Mb-like"/>
    <property type="match status" value="1"/>
</dbReference>
<name>A0AAE9A1W8_CAEBR</name>
<dbReference type="PANTHER" id="PTHR46458">
    <property type="entry name" value="BLR2807 PROTEIN"/>
    <property type="match status" value="1"/>
</dbReference>
<feature type="region of interest" description="Disordered" evidence="4">
    <location>
        <begin position="320"/>
        <end position="339"/>
    </location>
</feature>
<dbReference type="PANTHER" id="PTHR46458:SF16">
    <property type="entry name" value="GLOBIN DOMAIN-CONTAINING PROTEIN-RELATED"/>
    <property type="match status" value="1"/>
</dbReference>
<evidence type="ECO:0000256" key="1">
    <source>
        <dbReference type="ARBA" id="ARBA00022617"/>
    </source>
</evidence>
<organism evidence="6 7">
    <name type="scientific">Caenorhabditis briggsae</name>
    <dbReference type="NCBI Taxonomy" id="6238"/>
    <lineage>
        <taxon>Eukaryota</taxon>
        <taxon>Metazoa</taxon>
        <taxon>Ecdysozoa</taxon>
        <taxon>Nematoda</taxon>
        <taxon>Chromadorea</taxon>
        <taxon>Rhabditida</taxon>
        <taxon>Rhabditina</taxon>
        <taxon>Rhabditomorpha</taxon>
        <taxon>Rhabditoidea</taxon>
        <taxon>Rhabditidae</taxon>
        <taxon>Peloderinae</taxon>
        <taxon>Caenorhabditis</taxon>
    </lineage>
</organism>
<proteinExistence type="predicted"/>
<gene>
    <name evidence="6" type="ORF">L3Y34_008296</name>
</gene>
<dbReference type="Proteomes" id="UP000827892">
    <property type="component" value="Chromosome V"/>
</dbReference>
<dbReference type="EMBL" id="CP090895">
    <property type="protein sequence ID" value="ULT89786.1"/>
    <property type="molecule type" value="Genomic_DNA"/>
</dbReference>
<dbReference type="GO" id="GO:0019825">
    <property type="term" value="F:oxygen binding"/>
    <property type="evidence" value="ECO:0007669"/>
    <property type="project" value="InterPro"/>
</dbReference>
<dbReference type="SUPFAM" id="SSF46458">
    <property type="entry name" value="Globin-like"/>
    <property type="match status" value="1"/>
</dbReference>
<feature type="domain" description="Globin" evidence="5">
    <location>
        <begin position="159"/>
        <end position="313"/>
    </location>
</feature>
<keyword evidence="1" id="KW-0349">Heme</keyword>
<dbReference type="GO" id="GO:0046872">
    <property type="term" value="F:metal ion binding"/>
    <property type="evidence" value="ECO:0007669"/>
    <property type="project" value="UniProtKB-KW"/>
</dbReference>
<dbReference type="InterPro" id="IPR050532">
    <property type="entry name" value="Globin-like_OT"/>
</dbReference>
<evidence type="ECO:0000256" key="3">
    <source>
        <dbReference type="ARBA" id="ARBA00023004"/>
    </source>
</evidence>
<keyword evidence="3" id="KW-0408">Iron</keyword>
<dbReference type="InterPro" id="IPR044399">
    <property type="entry name" value="Mb-like_M"/>
</dbReference>
<evidence type="ECO:0000313" key="6">
    <source>
        <dbReference type="EMBL" id="ULT89786.1"/>
    </source>
</evidence>
<dbReference type="AlphaFoldDB" id="A0AAE9A1W8"/>
<sequence length="339" mass="37941">MKESLKKGMKAAGCHRSMERPFALPYDVSPIYHPFSKLTMDHSMMPVISITRTRRCSVSSPLRFTRTFSEDSLDSLEKNGRKELRRQRIMENGSSIDQEKNCLSPLTHTTCPHLGQMGRSRTECPEVESLRLPLMAKRSAGDLSCPPSPTRRNLNEVIGLTAYQQKLLTQSWPNIFTTGASGPFANSLFATLSARNAKAKELLTKANGVAVFAKSDMDCSMMHCRVTVEVLDTVIKNLDADHSRVTQYLTEVGKQHRHLKAEGLSSAVWDDLGDTIMDCARRRCEAVRKHKELRRAWLAIIAYIMDNLKQGQSVTRASSSYDLTNDSSKIPCSKKNSGN</sequence>
<keyword evidence="2" id="KW-0479">Metal-binding</keyword>
<dbReference type="InterPro" id="IPR000971">
    <property type="entry name" value="Globin"/>
</dbReference>